<keyword evidence="3" id="KW-1185">Reference proteome</keyword>
<protein>
    <submittedName>
        <fullName evidence="2">Uncharacterized protein</fullName>
    </submittedName>
</protein>
<dbReference type="Proteomes" id="UP000265520">
    <property type="component" value="Unassembled WGS sequence"/>
</dbReference>
<reference evidence="2 3" key="1">
    <citation type="journal article" date="2018" name="Front. Plant Sci.">
        <title>Red Clover (Trifolium pratense) and Zigzag Clover (T. medium) - A Picture of Genomic Similarities and Differences.</title>
        <authorList>
            <person name="Dluhosova J."/>
            <person name="Istvanek J."/>
            <person name="Nedelnik J."/>
            <person name="Repkova J."/>
        </authorList>
    </citation>
    <scope>NUCLEOTIDE SEQUENCE [LARGE SCALE GENOMIC DNA]</scope>
    <source>
        <strain evidence="3">cv. 10/8</strain>
        <tissue evidence="2">Leaf</tissue>
    </source>
</reference>
<sequence length="34" mass="3576">AGSSLARLPRQASPGDRKLSDPARWESLGLAQLA</sequence>
<organism evidence="2 3">
    <name type="scientific">Trifolium medium</name>
    <dbReference type="NCBI Taxonomy" id="97028"/>
    <lineage>
        <taxon>Eukaryota</taxon>
        <taxon>Viridiplantae</taxon>
        <taxon>Streptophyta</taxon>
        <taxon>Embryophyta</taxon>
        <taxon>Tracheophyta</taxon>
        <taxon>Spermatophyta</taxon>
        <taxon>Magnoliopsida</taxon>
        <taxon>eudicotyledons</taxon>
        <taxon>Gunneridae</taxon>
        <taxon>Pentapetalae</taxon>
        <taxon>rosids</taxon>
        <taxon>fabids</taxon>
        <taxon>Fabales</taxon>
        <taxon>Fabaceae</taxon>
        <taxon>Papilionoideae</taxon>
        <taxon>50 kb inversion clade</taxon>
        <taxon>NPAAA clade</taxon>
        <taxon>Hologalegina</taxon>
        <taxon>IRL clade</taxon>
        <taxon>Trifolieae</taxon>
        <taxon>Trifolium</taxon>
    </lineage>
</organism>
<proteinExistence type="predicted"/>
<accession>A0A392S3M4</accession>
<dbReference type="AlphaFoldDB" id="A0A392S3M4"/>
<feature type="non-terminal residue" evidence="2">
    <location>
        <position position="1"/>
    </location>
</feature>
<dbReference type="EMBL" id="LXQA010315258">
    <property type="protein sequence ID" value="MCI43289.1"/>
    <property type="molecule type" value="Genomic_DNA"/>
</dbReference>
<evidence type="ECO:0000256" key="1">
    <source>
        <dbReference type="SAM" id="MobiDB-lite"/>
    </source>
</evidence>
<comment type="caution">
    <text evidence="2">The sequence shown here is derived from an EMBL/GenBank/DDBJ whole genome shotgun (WGS) entry which is preliminary data.</text>
</comment>
<feature type="region of interest" description="Disordered" evidence="1">
    <location>
        <begin position="1"/>
        <end position="23"/>
    </location>
</feature>
<name>A0A392S3M4_9FABA</name>
<evidence type="ECO:0000313" key="3">
    <source>
        <dbReference type="Proteomes" id="UP000265520"/>
    </source>
</evidence>
<evidence type="ECO:0000313" key="2">
    <source>
        <dbReference type="EMBL" id="MCI43289.1"/>
    </source>
</evidence>